<dbReference type="GO" id="GO:0044550">
    <property type="term" value="P:secondary metabolite biosynthetic process"/>
    <property type="evidence" value="ECO:0007669"/>
    <property type="project" value="TreeGrafter"/>
</dbReference>
<dbReference type="PRINTS" id="PR00420">
    <property type="entry name" value="RNGMNOXGNASE"/>
</dbReference>
<dbReference type="InterPro" id="IPR051104">
    <property type="entry name" value="FAD_monoxygenase"/>
</dbReference>
<dbReference type="SUPFAM" id="SSF51905">
    <property type="entry name" value="FAD/NAD(P)-binding domain"/>
    <property type="match status" value="1"/>
</dbReference>
<comment type="caution">
    <text evidence="6">The sequence shown here is derived from an EMBL/GenBank/DDBJ whole genome shotgun (WGS) entry which is preliminary data.</text>
</comment>
<reference evidence="6" key="2">
    <citation type="submission" date="2023-06" db="EMBL/GenBank/DDBJ databases">
        <authorList>
            <consortium name="Lawrence Berkeley National Laboratory"/>
            <person name="Haridas S."/>
            <person name="Hensen N."/>
            <person name="Bonometti L."/>
            <person name="Westerberg I."/>
            <person name="Brannstrom I.O."/>
            <person name="Guillou S."/>
            <person name="Cros-Aarteil S."/>
            <person name="Calhoun S."/>
            <person name="Kuo A."/>
            <person name="Mondo S."/>
            <person name="Pangilinan J."/>
            <person name="Riley R."/>
            <person name="Labutti K."/>
            <person name="Andreopoulos B."/>
            <person name="Lipzen A."/>
            <person name="Chen C."/>
            <person name="Yanf M."/>
            <person name="Daum C."/>
            <person name="Ng V."/>
            <person name="Clum A."/>
            <person name="Steindorff A."/>
            <person name="Ohm R."/>
            <person name="Martin F."/>
            <person name="Silar P."/>
            <person name="Natvig D."/>
            <person name="Lalanne C."/>
            <person name="Gautier V."/>
            <person name="Ament-Velasquez S.L."/>
            <person name="Kruys A."/>
            <person name="Hutchinson M.I."/>
            <person name="Powell A.J."/>
            <person name="Barry K."/>
            <person name="Miller A.N."/>
            <person name="Grigoriev I.V."/>
            <person name="Debuchy R."/>
            <person name="Gladieux P."/>
            <person name="Thoren M.H."/>
            <person name="Johannesson H."/>
        </authorList>
    </citation>
    <scope>NUCLEOTIDE SEQUENCE</scope>
    <source>
        <strain evidence="6">CBS 168.71</strain>
    </source>
</reference>
<dbReference type="EMBL" id="JAUEPN010000011">
    <property type="protein sequence ID" value="KAK3290939.1"/>
    <property type="molecule type" value="Genomic_DNA"/>
</dbReference>
<dbReference type="Proteomes" id="UP001278766">
    <property type="component" value="Unassembled WGS sequence"/>
</dbReference>
<dbReference type="GeneID" id="87844113"/>
<feature type="domain" description="FAD-binding" evidence="5">
    <location>
        <begin position="270"/>
        <end position="330"/>
    </location>
</feature>
<dbReference type="InterPro" id="IPR002938">
    <property type="entry name" value="FAD-bd"/>
</dbReference>
<evidence type="ECO:0000256" key="4">
    <source>
        <dbReference type="ARBA" id="ARBA00023002"/>
    </source>
</evidence>
<dbReference type="RefSeq" id="XP_062654453.1">
    <property type="nucleotide sequence ID" value="XM_062807165.1"/>
</dbReference>
<organism evidence="6 7">
    <name type="scientific">Chaetomium fimeti</name>
    <dbReference type="NCBI Taxonomy" id="1854472"/>
    <lineage>
        <taxon>Eukaryota</taxon>
        <taxon>Fungi</taxon>
        <taxon>Dikarya</taxon>
        <taxon>Ascomycota</taxon>
        <taxon>Pezizomycotina</taxon>
        <taxon>Sordariomycetes</taxon>
        <taxon>Sordariomycetidae</taxon>
        <taxon>Sordariales</taxon>
        <taxon>Chaetomiaceae</taxon>
        <taxon>Chaetomium</taxon>
    </lineage>
</organism>
<dbReference type="GO" id="GO:0016491">
    <property type="term" value="F:oxidoreductase activity"/>
    <property type="evidence" value="ECO:0007669"/>
    <property type="project" value="UniProtKB-KW"/>
</dbReference>
<keyword evidence="7" id="KW-1185">Reference proteome</keyword>
<dbReference type="PANTHER" id="PTHR46720">
    <property type="entry name" value="HYDROXYLASE, PUTATIVE (AFU_ORTHOLOGUE AFUA_3G01460)-RELATED"/>
    <property type="match status" value="1"/>
</dbReference>
<dbReference type="Pfam" id="PF01494">
    <property type="entry name" value="FAD_binding_3"/>
    <property type="match status" value="1"/>
</dbReference>
<dbReference type="PANTHER" id="PTHR46720:SF3">
    <property type="entry name" value="FAD-BINDING DOMAIN-CONTAINING PROTEIN-RELATED"/>
    <property type="match status" value="1"/>
</dbReference>
<dbReference type="GO" id="GO:0071949">
    <property type="term" value="F:FAD binding"/>
    <property type="evidence" value="ECO:0007669"/>
    <property type="project" value="InterPro"/>
</dbReference>
<gene>
    <name evidence="6" type="ORF">B0H64DRAFT_451521</name>
</gene>
<evidence type="ECO:0000259" key="5">
    <source>
        <dbReference type="Pfam" id="PF01494"/>
    </source>
</evidence>
<accession>A0AAE0H6X0</accession>
<evidence type="ECO:0000256" key="1">
    <source>
        <dbReference type="ARBA" id="ARBA00007992"/>
    </source>
</evidence>
<dbReference type="Gene3D" id="3.50.50.60">
    <property type="entry name" value="FAD/NAD(P)-binding domain"/>
    <property type="match status" value="1"/>
</dbReference>
<name>A0AAE0H6X0_9PEZI</name>
<dbReference type="InterPro" id="IPR036188">
    <property type="entry name" value="FAD/NAD-bd_sf"/>
</dbReference>
<evidence type="ECO:0000256" key="2">
    <source>
        <dbReference type="ARBA" id="ARBA00022630"/>
    </source>
</evidence>
<dbReference type="SUPFAM" id="SSF54373">
    <property type="entry name" value="FAD-linked reductases, C-terminal domain"/>
    <property type="match status" value="1"/>
</dbReference>
<evidence type="ECO:0000256" key="3">
    <source>
        <dbReference type="ARBA" id="ARBA00022827"/>
    </source>
</evidence>
<dbReference type="AlphaFoldDB" id="A0AAE0H6X0"/>
<evidence type="ECO:0000313" key="7">
    <source>
        <dbReference type="Proteomes" id="UP001278766"/>
    </source>
</evidence>
<evidence type="ECO:0000313" key="6">
    <source>
        <dbReference type="EMBL" id="KAK3290939.1"/>
    </source>
</evidence>
<reference evidence="6" key="1">
    <citation type="journal article" date="2023" name="Mol. Phylogenet. Evol.">
        <title>Genome-scale phylogeny and comparative genomics of the fungal order Sordariales.</title>
        <authorList>
            <person name="Hensen N."/>
            <person name="Bonometti L."/>
            <person name="Westerberg I."/>
            <person name="Brannstrom I.O."/>
            <person name="Guillou S."/>
            <person name="Cros-Aarteil S."/>
            <person name="Calhoun S."/>
            <person name="Haridas S."/>
            <person name="Kuo A."/>
            <person name="Mondo S."/>
            <person name="Pangilinan J."/>
            <person name="Riley R."/>
            <person name="LaButti K."/>
            <person name="Andreopoulos B."/>
            <person name="Lipzen A."/>
            <person name="Chen C."/>
            <person name="Yan M."/>
            <person name="Daum C."/>
            <person name="Ng V."/>
            <person name="Clum A."/>
            <person name="Steindorff A."/>
            <person name="Ohm R.A."/>
            <person name="Martin F."/>
            <person name="Silar P."/>
            <person name="Natvig D.O."/>
            <person name="Lalanne C."/>
            <person name="Gautier V."/>
            <person name="Ament-Velasquez S.L."/>
            <person name="Kruys A."/>
            <person name="Hutchinson M.I."/>
            <person name="Powell A.J."/>
            <person name="Barry K."/>
            <person name="Miller A.N."/>
            <person name="Grigoriev I.V."/>
            <person name="Debuchy R."/>
            <person name="Gladieux P."/>
            <person name="Hiltunen Thoren M."/>
            <person name="Johannesson H."/>
        </authorList>
    </citation>
    <scope>NUCLEOTIDE SEQUENCE</scope>
    <source>
        <strain evidence="6">CBS 168.71</strain>
    </source>
</reference>
<proteinExistence type="inferred from homology"/>
<protein>
    <recommendedName>
        <fullName evidence="5">FAD-binding domain-containing protein</fullName>
    </recommendedName>
</protein>
<keyword evidence="3" id="KW-0274">FAD</keyword>
<comment type="similarity">
    <text evidence="1">Belongs to the paxM FAD-dependent monooxygenase family.</text>
</comment>
<keyword evidence="2" id="KW-0285">Flavoprotein</keyword>
<sequence length="421" mass="45728">MPPHLALIGAGITGTTLSIALTRRHIPHTVYEQAPHPTELGAGLGFGPNAARAMAIADPVLGAGETEPVWIEFLDGTADGGGVFAGFGEGHGAVHRAKWLGVLLGMVPGGVVQFGKRLEGVERLGGKVVLRFGDGTTAEADAVVGCDGVKSKVREIMVGGGEVEGARCGYSGKYAYRCMIPRELALEELGIERVEVSSLGMGHGRHVLTFPVGKPGGEQFLNLVAFVTDANKSWPSQDTKSFTLPATMEDALRDFEQRGFSKTIQKLLHLTKDKMDKWGLFDMADHPLPKFYSDGILVIGDAAHASTPHHGSGAGFCMEDVAVLASLLEEIHGCDVEPYDGLHEVFAAFDESRGERDQWLVHSSRRAAELYQWRLPDTGKEHFEAMRRDVETRQAVCWGIDLEKVIQEARVDLRRRRRAAK</sequence>
<keyword evidence="4" id="KW-0560">Oxidoreductase</keyword>